<dbReference type="Proteomes" id="UP000272464">
    <property type="component" value="Unassembled WGS sequence"/>
</dbReference>
<organism evidence="2 3">
    <name type="scientific">Paenibacillus zeisoli</name>
    <dbReference type="NCBI Taxonomy" id="2496267"/>
    <lineage>
        <taxon>Bacteria</taxon>
        <taxon>Bacillati</taxon>
        <taxon>Bacillota</taxon>
        <taxon>Bacilli</taxon>
        <taxon>Bacillales</taxon>
        <taxon>Paenibacillaceae</taxon>
        <taxon>Paenibacillus</taxon>
    </lineage>
</organism>
<protein>
    <submittedName>
        <fullName evidence="2">Nitrous oxide-stimulated promoter family protein</fullName>
    </submittedName>
</protein>
<reference evidence="2 3" key="1">
    <citation type="submission" date="2018-12" db="EMBL/GenBank/DDBJ databases">
        <authorList>
            <person name="Sun L."/>
            <person name="Chen Z."/>
        </authorList>
    </citation>
    <scope>NUCLEOTIDE SEQUENCE [LARGE SCALE GENOMIC DNA]</scope>
    <source>
        <strain evidence="2 3">3-5-3</strain>
    </source>
</reference>
<dbReference type="Pfam" id="PF11756">
    <property type="entry name" value="YgbA_NO"/>
    <property type="match status" value="1"/>
</dbReference>
<feature type="region of interest" description="Disordered" evidence="1">
    <location>
        <begin position="1"/>
        <end position="48"/>
    </location>
</feature>
<dbReference type="RefSeq" id="WP_127198547.1">
    <property type="nucleotide sequence ID" value="NZ_RZNX01000002.1"/>
</dbReference>
<evidence type="ECO:0000256" key="1">
    <source>
        <dbReference type="SAM" id="MobiDB-lite"/>
    </source>
</evidence>
<name>A0A433XH83_9BACL</name>
<dbReference type="NCBIfam" id="NF007714">
    <property type="entry name" value="PRK10410.1-2"/>
    <property type="match status" value="1"/>
</dbReference>
<gene>
    <name evidence="2" type="ORF">EJP77_07220</name>
</gene>
<sequence>MEHRRRTSELGGAKATSGRGGASGRLGEPVQQTAVKPNPVRKAENKGPRIRREKLTVSFMIGRYCSGHHDRASRIHDCDNGRRTIRLCRECYVLHEYAMKRLSLCQFGEEKSTCVECPVHCYKPKQRLQIKEVMRYSGPRMLMSHPVLAIWHLLDQRGDKHKHPAS</sequence>
<dbReference type="InterPro" id="IPR020483">
    <property type="entry name" value="Uncharacterised_YgbA"/>
</dbReference>
<evidence type="ECO:0000313" key="2">
    <source>
        <dbReference type="EMBL" id="RUT33432.1"/>
    </source>
</evidence>
<dbReference type="EMBL" id="RZNX01000002">
    <property type="protein sequence ID" value="RUT33432.1"/>
    <property type="molecule type" value="Genomic_DNA"/>
</dbReference>
<proteinExistence type="predicted"/>
<evidence type="ECO:0000313" key="3">
    <source>
        <dbReference type="Proteomes" id="UP000272464"/>
    </source>
</evidence>
<dbReference type="OrthoDB" id="164329at2"/>
<accession>A0A433XH83</accession>
<keyword evidence="3" id="KW-1185">Reference proteome</keyword>
<dbReference type="AlphaFoldDB" id="A0A433XH83"/>
<comment type="caution">
    <text evidence="2">The sequence shown here is derived from an EMBL/GenBank/DDBJ whole genome shotgun (WGS) entry which is preliminary data.</text>
</comment>